<dbReference type="RefSeq" id="WP_380799374.1">
    <property type="nucleotide sequence ID" value="NZ_JBHRVU010000007.1"/>
</dbReference>
<dbReference type="EMBL" id="JBHRVU010000007">
    <property type="protein sequence ID" value="MFC3444479.1"/>
    <property type="molecule type" value="Genomic_DNA"/>
</dbReference>
<accession>A0ABV7NLU4</accession>
<comment type="caution">
    <text evidence="2">The sequence shown here is derived from an EMBL/GenBank/DDBJ whole genome shotgun (WGS) entry which is preliminary data.</text>
</comment>
<feature type="domain" description="Xylose isomerase-like TIM barrel" evidence="1">
    <location>
        <begin position="2"/>
        <end position="75"/>
    </location>
</feature>
<sequence>MEAVDHPHIGIILDSFHSLSRGIPSESIQAIPGDKIAFVQLADAQGWEMDLLYWSRHFRNFPGQGGLPVADYVAEIIRTG</sequence>
<dbReference type="PANTHER" id="PTHR12110">
    <property type="entry name" value="HYDROXYPYRUVATE ISOMERASE"/>
    <property type="match status" value="1"/>
</dbReference>
<gene>
    <name evidence="2" type="ORF">ACFOKF_25415</name>
</gene>
<dbReference type="InterPro" id="IPR036237">
    <property type="entry name" value="Xyl_isomerase-like_sf"/>
</dbReference>
<evidence type="ECO:0000313" key="3">
    <source>
        <dbReference type="Proteomes" id="UP001595681"/>
    </source>
</evidence>
<organism evidence="2 3">
    <name type="scientific">Sphingobium rhizovicinum</name>
    <dbReference type="NCBI Taxonomy" id="432308"/>
    <lineage>
        <taxon>Bacteria</taxon>
        <taxon>Pseudomonadati</taxon>
        <taxon>Pseudomonadota</taxon>
        <taxon>Alphaproteobacteria</taxon>
        <taxon>Sphingomonadales</taxon>
        <taxon>Sphingomonadaceae</taxon>
        <taxon>Sphingobium</taxon>
    </lineage>
</organism>
<dbReference type="InterPro" id="IPR013022">
    <property type="entry name" value="Xyl_isomerase-like_TIM-brl"/>
</dbReference>
<dbReference type="InterPro" id="IPR050312">
    <property type="entry name" value="IolE/XylAMocC-like"/>
</dbReference>
<protein>
    <submittedName>
        <fullName evidence="2">TIM barrel protein</fullName>
    </submittedName>
</protein>
<dbReference type="Proteomes" id="UP001595681">
    <property type="component" value="Unassembled WGS sequence"/>
</dbReference>
<proteinExistence type="predicted"/>
<name>A0ABV7NLU4_9SPHN</name>
<reference evidence="3" key="1">
    <citation type="journal article" date="2019" name="Int. J. Syst. Evol. Microbiol.">
        <title>The Global Catalogue of Microorganisms (GCM) 10K type strain sequencing project: providing services to taxonomists for standard genome sequencing and annotation.</title>
        <authorList>
            <consortium name="The Broad Institute Genomics Platform"/>
            <consortium name="The Broad Institute Genome Sequencing Center for Infectious Disease"/>
            <person name="Wu L."/>
            <person name="Ma J."/>
        </authorList>
    </citation>
    <scope>NUCLEOTIDE SEQUENCE [LARGE SCALE GENOMIC DNA]</scope>
    <source>
        <strain evidence="3">CCM 7491</strain>
    </source>
</reference>
<keyword evidence="3" id="KW-1185">Reference proteome</keyword>
<dbReference type="PANTHER" id="PTHR12110:SF21">
    <property type="entry name" value="XYLOSE ISOMERASE-LIKE TIM BARREL DOMAIN-CONTAINING PROTEIN"/>
    <property type="match status" value="1"/>
</dbReference>
<dbReference type="Gene3D" id="3.20.20.150">
    <property type="entry name" value="Divalent-metal-dependent TIM barrel enzymes"/>
    <property type="match status" value="1"/>
</dbReference>
<evidence type="ECO:0000313" key="2">
    <source>
        <dbReference type="EMBL" id="MFC3444479.1"/>
    </source>
</evidence>
<dbReference type="SUPFAM" id="SSF51658">
    <property type="entry name" value="Xylose isomerase-like"/>
    <property type="match status" value="1"/>
</dbReference>
<evidence type="ECO:0000259" key="1">
    <source>
        <dbReference type="Pfam" id="PF01261"/>
    </source>
</evidence>
<dbReference type="Pfam" id="PF01261">
    <property type="entry name" value="AP_endonuc_2"/>
    <property type="match status" value="1"/>
</dbReference>